<sequence length="386" mass="43224">MLLSPEFRRSSDGDVRLPGFRNLSTHIKDRSKILYSTLPQICRNGKKSKHDDGRETADALAKEAKKNEMMLTSSGSVAGASQNLAVVFSKGGKKGINQDRFVVWEDFGCQDDMIFCGVFDGHGPWGHLVAKRVRKLMPAALLRNWQKRVAHTVDGSDGILIDRSCFQFDIWKQSYFETCSIIDQELEQYADSFYSGTTALTLIRQGDLLVVANVGDSRAVLATTDDDGRLVSVQLTVDLKPNLPRESERIMQSRGRVLSCEDEPGVYRVWMPTVEGPGLAISRAFGDYYIKDFGLISEPELTSRKITHRDQFAILATDGVWDVMSNEEAVEIVSSTEEREDAAKRLVESAICAWKRKRRGVPMDDISAICLFFRNIPLSKQQAKSV</sequence>
<dbReference type="SUPFAM" id="SSF81606">
    <property type="entry name" value="PP2C-like"/>
    <property type="match status" value="1"/>
</dbReference>
<keyword evidence="3" id="KW-1185">Reference proteome</keyword>
<dbReference type="AlphaFoldDB" id="A0AAN8U9N3"/>
<dbReference type="InterPro" id="IPR036457">
    <property type="entry name" value="PPM-type-like_dom_sf"/>
</dbReference>
<name>A0AAN8U9N3_SOLBU</name>
<dbReference type="SMART" id="SM00332">
    <property type="entry name" value="PP2Cc"/>
    <property type="match status" value="1"/>
</dbReference>
<evidence type="ECO:0000259" key="1">
    <source>
        <dbReference type="PROSITE" id="PS51746"/>
    </source>
</evidence>
<dbReference type="GO" id="GO:0004722">
    <property type="term" value="F:protein serine/threonine phosphatase activity"/>
    <property type="evidence" value="ECO:0007669"/>
    <property type="project" value="InterPro"/>
</dbReference>
<comment type="caution">
    <text evidence="2">The sequence shown here is derived from an EMBL/GenBank/DDBJ whole genome shotgun (WGS) entry which is preliminary data.</text>
</comment>
<protein>
    <recommendedName>
        <fullName evidence="1">PPM-type phosphatase domain-containing protein</fullName>
    </recommendedName>
</protein>
<dbReference type="Pfam" id="PF00481">
    <property type="entry name" value="PP2C"/>
    <property type="match status" value="1"/>
</dbReference>
<feature type="domain" description="PPM-type phosphatase" evidence="1">
    <location>
        <begin position="84"/>
        <end position="373"/>
    </location>
</feature>
<gene>
    <name evidence="2" type="ORF">RDI58_001487</name>
</gene>
<dbReference type="CDD" id="cd00143">
    <property type="entry name" value="PP2Cc"/>
    <property type="match status" value="1"/>
</dbReference>
<organism evidence="2 3">
    <name type="scientific">Solanum bulbocastanum</name>
    <name type="common">Wild potato</name>
    <dbReference type="NCBI Taxonomy" id="147425"/>
    <lineage>
        <taxon>Eukaryota</taxon>
        <taxon>Viridiplantae</taxon>
        <taxon>Streptophyta</taxon>
        <taxon>Embryophyta</taxon>
        <taxon>Tracheophyta</taxon>
        <taxon>Spermatophyta</taxon>
        <taxon>Magnoliopsida</taxon>
        <taxon>eudicotyledons</taxon>
        <taxon>Gunneridae</taxon>
        <taxon>Pentapetalae</taxon>
        <taxon>asterids</taxon>
        <taxon>lamiids</taxon>
        <taxon>Solanales</taxon>
        <taxon>Solanaceae</taxon>
        <taxon>Solanoideae</taxon>
        <taxon>Solaneae</taxon>
        <taxon>Solanum</taxon>
    </lineage>
</organism>
<reference evidence="2 3" key="1">
    <citation type="submission" date="2024-02" db="EMBL/GenBank/DDBJ databases">
        <title>de novo genome assembly of Solanum bulbocastanum strain 11H21.</title>
        <authorList>
            <person name="Hosaka A.J."/>
        </authorList>
    </citation>
    <scope>NUCLEOTIDE SEQUENCE [LARGE SCALE GENOMIC DNA]</scope>
    <source>
        <tissue evidence="2">Young leaves</tissue>
    </source>
</reference>
<accession>A0AAN8U9N3</accession>
<dbReference type="Proteomes" id="UP001371456">
    <property type="component" value="Unassembled WGS sequence"/>
</dbReference>
<evidence type="ECO:0000313" key="3">
    <source>
        <dbReference type="Proteomes" id="UP001371456"/>
    </source>
</evidence>
<dbReference type="PROSITE" id="PS51746">
    <property type="entry name" value="PPM_2"/>
    <property type="match status" value="1"/>
</dbReference>
<dbReference type="InterPro" id="IPR015655">
    <property type="entry name" value="PP2C"/>
</dbReference>
<dbReference type="Gene3D" id="3.60.40.10">
    <property type="entry name" value="PPM-type phosphatase domain"/>
    <property type="match status" value="1"/>
</dbReference>
<dbReference type="EMBL" id="JBANQN010000001">
    <property type="protein sequence ID" value="KAK6803703.1"/>
    <property type="molecule type" value="Genomic_DNA"/>
</dbReference>
<evidence type="ECO:0000313" key="2">
    <source>
        <dbReference type="EMBL" id="KAK6803703.1"/>
    </source>
</evidence>
<dbReference type="PANTHER" id="PTHR47992">
    <property type="entry name" value="PROTEIN PHOSPHATASE"/>
    <property type="match status" value="1"/>
</dbReference>
<dbReference type="InterPro" id="IPR001932">
    <property type="entry name" value="PPM-type_phosphatase-like_dom"/>
</dbReference>
<proteinExistence type="predicted"/>